<keyword evidence="4" id="KW-1185">Reference proteome</keyword>
<dbReference type="RefSeq" id="XP_056520697.1">
    <property type="nucleotide sequence ID" value="XM_056667101.1"/>
</dbReference>
<comment type="caution">
    <text evidence="3">The sequence shown here is derived from an EMBL/GenBank/DDBJ whole genome shotgun (WGS) entry which is preliminary data.</text>
</comment>
<evidence type="ECO:0000256" key="1">
    <source>
        <dbReference type="SAM" id="MobiDB-lite"/>
    </source>
</evidence>
<accession>A0A9W9GUT1</accession>
<feature type="transmembrane region" description="Helical" evidence="2">
    <location>
        <begin position="48"/>
        <end position="66"/>
    </location>
</feature>
<keyword evidence="2" id="KW-0812">Transmembrane</keyword>
<dbReference type="OrthoDB" id="3784821at2759"/>
<dbReference type="Proteomes" id="UP001149079">
    <property type="component" value="Unassembled WGS sequence"/>
</dbReference>
<dbReference type="AlphaFoldDB" id="A0A9W9GUT1"/>
<keyword evidence="2" id="KW-1133">Transmembrane helix</keyword>
<dbReference type="EMBL" id="JAPQKL010000005">
    <property type="protein sequence ID" value="KAJ5130318.1"/>
    <property type="molecule type" value="Genomic_DNA"/>
</dbReference>
<organism evidence="3 4">
    <name type="scientific">Penicillium bovifimosum</name>
    <dbReference type="NCBI Taxonomy" id="126998"/>
    <lineage>
        <taxon>Eukaryota</taxon>
        <taxon>Fungi</taxon>
        <taxon>Dikarya</taxon>
        <taxon>Ascomycota</taxon>
        <taxon>Pezizomycotina</taxon>
        <taxon>Eurotiomycetes</taxon>
        <taxon>Eurotiomycetidae</taxon>
        <taxon>Eurotiales</taxon>
        <taxon>Aspergillaceae</taxon>
        <taxon>Penicillium</taxon>
    </lineage>
</organism>
<evidence type="ECO:0000313" key="4">
    <source>
        <dbReference type="Proteomes" id="UP001149079"/>
    </source>
</evidence>
<keyword evidence="2" id="KW-0472">Membrane</keyword>
<proteinExistence type="predicted"/>
<gene>
    <name evidence="3" type="ORF">N7515_006357</name>
</gene>
<name>A0A9W9GUT1_9EURO</name>
<feature type="compositionally biased region" description="Basic and acidic residues" evidence="1">
    <location>
        <begin position="1"/>
        <end position="11"/>
    </location>
</feature>
<dbReference type="GeneID" id="81406271"/>
<sequence length="87" mass="9993">MPLKDQHKYRSVDPNTRPTRPVQPAAPLPKGVDDIRKTKEYKAAARRWTATIVGLPIVMYTSWILYERLYGGKSPKRLADLAKKKDE</sequence>
<reference evidence="3" key="2">
    <citation type="journal article" date="2023" name="IMA Fungus">
        <title>Comparative genomic study of the Penicillium genus elucidates a diverse pangenome and 15 lateral gene transfer events.</title>
        <authorList>
            <person name="Petersen C."/>
            <person name="Sorensen T."/>
            <person name="Nielsen M.R."/>
            <person name="Sondergaard T.E."/>
            <person name="Sorensen J.L."/>
            <person name="Fitzpatrick D.A."/>
            <person name="Frisvad J.C."/>
            <person name="Nielsen K.L."/>
        </authorList>
    </citation>
    <scope>NUCLEOTIDE SEQUENCE</scope>
    <source>
        <strain evidence="3">IBT 22155</strain>
    </source>
</reference>
<feature type="region of interest" description="Disordered" evidence="1">
    <location>
        <begin position="1"/>
        <end position="31"/>
    </location>
</feature>
<evidence type="ECO:0000313" key="3">
    <source>
        <dbReference type="EMBL" id="KAJ5130318.1"/>
    </source>
</evidence>
<evidence type="ECO:0000256" key="2">
    <source>
        <dbReference type="SAM" id="Phobius"/>
    </source>
</evidence>
<reference evidence="3" key="1">
    <citation type="submission" date="2022-11" db="EMBL/GenBank/DDBJ databases">
        <authorList>
            <person name="Petersen C."/>
        </authorList>
    </citation>
    <scope>NUCLEOTIDE SEQUENCE</scope>
    <source>
        <strain evidence="3">IBT 22155</strain>
    </source>
</reference>
<protein>
    <submittedName>
        <fullName evidence="3">Uncharacterized protein</fullName>
    </submittedName>
</protein>